<dbReference type="GO" id="GO:0005524">
    <property type="term" value="F:ATP binding"/>
    <property type="evidence" value="ECO:0007669"/>
    <property type="project" value="UniProtKB-KW"/>
</dbReference>
<keyword evidence="3" id="KW-0238">DNA-binding</keyword>
<dbReference type="Pfam" id="PF00158">
    <property type="entry name" value="Sigma54_activat"/>
    <property type="match status" value="1"/>
</dbReference>
<reference evidence="5" key="1">
    <citation type="journal article" date="2014" name="Front. Microbiol.">
        <title>High frequency of phylogenetically diverse reductive dehalogenase-homologous genes in deep subseafloor sedimentary metagenomes.</title>
        <authorList>
            <person name="Kawai M."/>
            <person name="Futagami T."/>
            <person name="Toyoda A."/>
            <person name="Takaki Y."/>
            <person name="Nishi S."/>
            <person name="Hori S."/>
            <person name="Arai W."/>
            <person name="Tsubouchi T."/>
            <person name="Morono Y."/>
            <person name="Uchiyama I."/>
            <person name="Ito T."/>
            <person name="Fujiyama A."/>
            <person name="Inagaki F."/>
            <person name="Takami H."/>
        </authorList>
    </citation>
    <scope>NUCLEOTIDE SEQUENCE</scope>
    <source>
        <strain evidence="5">Expedition CK06-06</strain>
    </source>
</reference>
<dbReference type="CDD" id="cd00009">
    <property type="entry name" value="AAA"/>
    <property type="match status" value="1"/>
</dbReference>
<dbReference type="SUPFAM" id="SSF52540">
    <property type="entry name" value="P-loop containing nucleoside triphosphate hydrolases"/>
    <property type="match status" value="1"/>
</dbReference>
<dbReference type="InterPro" id="IPR002078">
    <property type="entry name" value="Sigma_54_int"/>
</dbReference>
<keyword evidence="2" id="KW-0067">ATP-binding</keyword>
<sequence length="136" mass="15092">GLNSPFRHELGEETAYREILGDSPPMVELRKKIEQAAKSSANILIRGESGTGKELAARQIHYQSDRAKGRFIAVNVAALSETIFESEMFGHEKNAFTGAAELKKGRFELADKGTLLLDEISEIPSHQQTKLLRIIQ</sequence>
<feature type="domain" description="Sigma-54 factor interaction" evidence="4">
    <location>
        <begin position="19"/>
        <end position="136"/>
    </location>
</feature>
<dbReference type="GO" id="GO:0003677">
    <property type="term" value="F:DNA binding"/>
    <property type="evidence" value="ECO:0007669"/>
    <property type="project" value="UniProtKB-KW"/>
</dbReference>
<dbReference type="PANTHER" id="PTHR32071">
    <property type="entry name" value="TRANSCRIPTIONAL REGULATORY PROTEIN"/>
    <property type="match status" value="1"/>
</dbReference>
<feature type="non-terminal residue" evidence="5">
    <location>
        <position position="1"/>
    </location>
</feature>
<protein>
    <recommendedName>
        <fullName evidence="4">Sigma-54 factor interaction domain-containing protein</fullName>
    </recommendedName>
</protein>
<dbReference type="PROSITE" id="PS00676">
    <property type="entry name" value="SIGMA54_INTERACT_2"/>
    <property type="match status" value="1"/>
</dbReference>
<name>X0TY40_9ZZZZ</name>
<feature type="non-terminal residue" evidence="5">
    <location>
        <position position="136"/>
    </location>
</feature>
<organism evidence="5">
    <name type="scientific">marine sediment metagenome</name>
    <dbReference type="NCBI Taxonomy" id="412755"/>
    <lineage>
        <taxon>unclassified sequences</taxon>
        <taxon>metagenomes</taxon>
        <taxon>ecological metagenomes</taxon>
    </lineage>
</organism>
<evidence type="ECO:0000256" key="2">
    <source>
        <dbReference type="ARBA" id="ARBA00022840"/>
    </source>
</evidence>
<keyword evidence="1" id="KW-0547">Nucleotide-binding</keyword>
<dbReference type="EMBL" id="BARS01013600">
    <property type="protein sequence ID" value="GAF98219.1"/>
    <property type="molecule type" value="Genomic_DNA"/>
</dbReference>
<dbReference type="Gene3D" id="3.40.50.300">
    <property type="entry name" value="P-loop containing nucleotide triphosphate hydrolases"/>
    <property type="match status" value="1"/>
</dbReference>
<dbReference type="AlphaFoldDB" id="X0TY40"/>
<evidence type="ECO:0000313" key="5">
    <source>
        <dbReference type="EMBL" id="GAF98219.1"/>
    </source>
</evidence>
<proteinExistence type="predicted"/>
<dbReference type="GO" id="GO:0006355">
    <property type="term" value="P:regulation of DNA-templated transcription"/>
    <property type="evidence" value="ECO:0007669"/>
    <property type="project" value="InterPro"/>
</dbReference>
<accession>X0TY40</accession>
<gene>
    <name evidence="5" type="ORF">S01H1_23513</name>
</gene>
<dbReference type="PROSITE" id="PS50045">
    <property type="entry name" value="SIGMA54_INTERACT_4"/>
    <property type="match status" value="1"/>
</dbReference>
<dbReference type="InterPro" id="IPR025943">
    <property type="entry name" value="Sigma_54_int_dom_ATP-bd_2"/>
</dbReference>
<evidence type="ECO:0000259" key="4">
    <source>
        <dbReference type="PROSITE" id="PS50045"/>
    </source>
</evidence>
<evidence type="ECO:0000256" key="3">
    <source>
        <dbReference type="ARBA" id="ARBA00023125"/>
    </source>
</evidence>
<comment type="caution">
    <text evidence="5">The sequence shown here is derived from an EMBL/GenBank/DDBJ whole genome shotgun (WGS) entry which is preliminary data.</text>
</comment>
<dbReference type="InterPro" id="IPR027417">
    <property type="entry name" value="P-loop_NTPase"/>
</dbReference>
<evidence type="ECO:0000256" key="1">
    <source>
        <dbReference type="ARBA" id="ARBA00022741"/>
    </source>
</evidence>
<dbReference type="PANTHER" id="PTHR32071:SF117">
    <property type="entry name" value="PTS-DEPENDENT DIHYDROXYACETONE KINASE OPERON REGULATORY PROTEIN-RELATED"/>
    <property type="match status" value="1"/>
</dbReference>